<reference evidence="10 11" key="1">
    <citation type="submission" date="2018-05" db="EMBL/GenBank/DDBJ databases">
        <title>Reference genomes for bee gut microbiota database.</title>
        <authorList>
            <person name="Ellegaard K.M."/>
        </authorList>
    </citation>
    <scope>NUCLEOTIDE SEQUENCE [LARGE SCALE GENOMIC DNA]</scope>
    <source>
        <strain evidence="10 11">ESL0284</strain>
    </source>
</reference>
<dbReference type="OrthoDB" id="9772725at2"/>
<dbReference type="Pfam" id="PF00854">
    <property type="entry name" value="PTR2"/>
    <property type="match status" value="1"/>
</dbReference>
<dbReference type="Proteomes" id="UP000247565">
    <property type="component" value="Unassembled WGS sequence"/>
</dbReference>
<dbReference type="Gene3D" id="1.20.1250.20">
    <property type="entry name" value="MFS general substrate transporter like domains"/>
    <property type="match status" value="1"/>
</dbReference>
<dbReference type="PANTHER" id="PTHR23517:SF15">
    <property type="entry name" value="PROTON-DEPENDENT OLIGOPEPTIDE FAMILY TRANSPORT PROTEIN"/>
    <property type="match status" value="1"/>
</dbReference>
<comment type="subcellular location">
    <subcellularLocation>
        <location evidence="1">Cell membrane</location>
        <topology evidence="1">Multi-pass membrane protein</topology>
    </subcellularLocation>
</comment>
<dbReference type="InterPro" id="IPR020846">
    <property type="entry name" value="MFS_dom"/>
</dbReference>
<organism evidence="10 11">
    <name type="scientific">Commensalibacter melissae</name>
    <dbReference type="NCBI Taxonomy" id="2070537"/>
    <lineage>
        <taxon>Bacteria</taxon>
        <taxon>Pseudomonadati</taxon>
        <taxon>Pseudomonadota</taxon>
        <taxon>Alphaproteobacteria</taxon>
        <taxon>Acetobacterales</taxon>
        <taxon>Acetobacteraceae</taxon>
    </lineage>
</organism>
<feature type="transmembrane region" description="Helical" evidence="8">
    <location>
        <begin position="464"/>
        <end position="485"/>
    </location>
</feature>
<evidence type="ECO:0000313" key="10">
    <source>
        <dbReference type="EMBL" id="PXZ00257.1"/>
    </source>
</evidence>
<feature type="transmembrane region" description="Helical" evidence="8">
    <location>
        <begin position="352"/>
        <end position="373"/>
    </location>
</feature>
<keyword evidence="7 8" id="KW-0472">Membrane</keyword>
<evidence type="ECO:0000256" key="7">
    <source>
        <dbReference type="ARBA" id="ARBA00023136"/>
    </source>
</evidence>
<evidence type="ECO:0000256" key="4">
    <source>
        <dbReference type="ARBA" id="ARBA00022692"/>
    </source>
</evidence>
<feature type="transmembrane region" description="Helical" evidence="8">
    <location>
        <begin position="215"/>
        <end position="233"/>
    </location>
</feature>
<feature type="transmembrane region" description="Helical" evidence="8">
    <location>
        <begin position="85"/>
        <end position="101"/>
    </location>
</feature>
<evidence type="ECO:0000256" key="5">
    <source>
        <dbReference type="ARBA" id="ARBA00022856"/>
    </source>
</evidence>
<feature type="transmembrane region" description="Helical" evidence="8">
    <location>
        <begin position="145"/>
        <end position="165"/>
    </location>
</feature>
<evidence type="ECO:0000259" key="9">
    <source>
        <dbReference type="PROSITE" id="PS50850"/>
    </source>
</evidence>
<protein>
    <submittedName>
        <fullName evidence="10">MFS transporter</fullName>
    </submittedName>
</protein>
<keyword evidence="11" id="KW-1185">Reference proteome</keyword>
<dbReference type="GO" id="GO:0005886">
    <property type="term" value="C:plasma membrane"/>
    <property type="evidence" value="ECO:0007669"/>
    <property type="project" value="UniProtKB-SubCell"/>
</dbReference>
<keyword evidence="4 8" id="KW-0812">Transmembrane</keyword>
<name>A0A318N0H8_9PROT</name>
<dbReference type="InterPro" id="IPR050171">
    <property type="entry name" value="MFS_Transporters"/>
</dbReference>
<dbReference type="GO" id="GO:1904680">
    <property type="term" value="F:peptide transmembrane transporter activity"/>
    <property type="evidence" value="ECO:0007669"/>
    <property type="project" value="InterPro"/>
</dbReference>
<evidence type="ECO:0000256" key="8">
    <source>
        <dbReference type="SAM" id="Phobius"/>
    </source>
</evidence>
<feature type="transmembrane region" description="Helical" evidence="8">
    <location>
        <begin position="239"/>
        <end position="260"/>
    </location>
</feature>
<feature type="transmembrane region" description="Helical" evidence="8">
    <location>
        <begin position="107"/>
        <end position="124"/>
    </location>
</feature>
<gene>
    <name evidence="10" type="ORF">DK869_06390</name>
</gene>
<feature type="domain" description="Major facilitator superfamily (MFS) profile" evidence="9">
    <location>
        <begin position="17"/>
        <end position="486"/>
    </location>
</feature>
<dbReference type="InterPro" id="IPR036259">
    <property type="entry name" value="MFS_trans_sf"/>
</dbReference>
<dbReference type="SUPFAM" id="SSF103473">
    <property type="entry name" value="MFS general substrate transporter"/>
    <property type="match status" value="1"/>
</dbReference>
<dbReference type="NCBIfam" id="TIGR00924">
    <property type="entry name" value="yjdL_sub1_fam"/>
    <property type="match status" value="1"/>
</dbReference>
<feature type="transmembrane region" description="Helical" evidence="8">
    <location>
        <begin position="20"/>
        <end position="44"/>
    </location>
</feature>
<evidence type="ECO:0000256" key="6">
    <source>
        <dbReference type="ARBA" id="ARBA00022989"/>
    </source>
</evidence>
<sequence length="497" mass="56222">MHTSSVTIHPFREKNRAFSVVLFIELWERFGYYGMQSILVLFLINRMHFNDQNANLLIGAFSAMTYAAPVLGGWIGDKIIGNRRAMLYGSIILAMGYLLLAEATHDTAILYLTMAVISTGNGLFKPNAATLVRRIYDQNDDQLDIAFTLYYMAVNVGSTVSMLLCPILKDYYGWSAAFITCFIGLVLGILNYFATHKRLNPYLPKKDQDPLSWPVQGLIFLGIVTFISGMTFLIQSATLIAACMWAAAILIFLLWIIMYYRIDSSNRYGLKIMYILTLEGMLYFIFYQQMSTSLTLFAQRNINPAFYIGSYHLFNWSSGQFQALNPIAIILLSPILAKLYDYINRQSYDISIATKFITGFSFVAFAFGIWWFACFRSTTPQLSSWVMIYGYFFLSLGELLTSGLGLAVIARYVPASMNGFMTGSYFMASGISLYIGSKIANLAASKNINTATDHLTLQLYQNLFLNLFIAAIIVLILLVVLYPLIQKWDRNFKTNQI</sequence>
<dbReference type="PROSITE" id="PS50850">
    <property type="entry name" value="MFS"/>
    <property type="match status" value="1"/>
</dbReference>
<feature type="transmembrane region" description="Helical" evidence="8">
    <location>
        <begin position="388"/>
        <end position="413"/>
    </location>
</feature>
<dbReference type="InterPro" id="IPR005279">
    <property type="entry name" value="Dipep/tripep_permease"/>
</dbReference>
<evidence type="ECO:0000313" key="11">
    <source>
        <dbReference type="Proteomes" id="UP000247565"/>
    </source>
</evidence>
<comment type="caution">
    <text evidence="10">The sequence shown here is derived from an EMBL/GenBank/DDBJ whole genome shotgun (WGS) entry which is preliminary data.</text>
</comment>
<evidence type="ECO:0000256" key="3">
    <source>
        <dbReference type="ARBA" id="ARBA00022475"/>
    </source>
</evidence>
<dbReference type="CDD" id="cd17346">
    <property type="entry name" value="MFS_DtpA_like"/>
    <property type="match status" value="1"/>
</dbReference>
<dbReference type="GO" id="GO:0015833">
    <property type="term" value="P:peptide transport"/>
    <property type="evidence" value="ECO:0007669"/>
    <property type="project" value="UniProtKB-KW"/>
</dbReference>
<keyword evidence="2" id="KW-0813">Transport</keyword>
<evidence type="ECO:0000256" key="2">
    <source>
        <dbReference type="ARBA" id="ARBA00022448"/>
    </source>
</evidence>
<keyword evidence="5" id="KW-0571">Peptide transport</keyword>
<feature type="transmembrane region" description="Helical" evidence="8">
    <location>
        <begin position="323"/>
        <end position="340"/>
    </location>
</feature>
<proteinExistence type="predicted"/>
<feature type="transmembrane region" description="Helical" evidence="8">
    <location>
        <begin position="425"/>
        <end position="444"/>
    </location>
</feature>
<keyword evidence="6 8" id="KW-1133">Transmembrane helix</keyword>
<dbReference type="RefSeq" id="WP_110439180.1">
    <property type="nucleotide sequence ID" value="NZ_CP046393.1"/>
</dbReference>
<accession>A0A318N0H8</accession>
<feature type="transmembrane region" description="Helical" evidence="8">
    <location>
        <begin position="171"/>
        <end position="194"/>
    </location>
</feature>
<keyword evidence="3" id="KW-1003">Cell membrane</keyword>
<feature type="transmembrane region" description="Helical" evidence="8">
    <location>
        <begin position="56"/>
        <end position="76"/>
    </location>
</feature>
<dbReference type="PANTHER" id="PTHR23517">
    <property type="entry name" value="RESISTANCE PROTEIN MDTM, PUTATIVE-RELATED-RELATED"/>
    <property type="match status" value="1"/>
</dbReference>
<dbReference type="InterPro" id="IPR000109">
    <property type="entry name" value="POT_fam"/>
</dbReference>
<evidence type="ECO:0000256" key="1">
    <source>
        <dbReference type="ARBA" id="ARBA00004651"/>
    </source>
</evidence>
<keyword evidence="5" id="KW-0653">Protein transport</keyword>
<dbReference type="AlphaFoldDB" id="A0A318N0H8"/>
<dbReference type="EMBL" id="QGLT01000003">
    <property type="protein sequence ID" value="PXZ00257.1"/>
    <property type="molecule type" value="Genomic_DNA"/>
</dbReference>
<feature type="transmembrane region" description="Helical" evidence="8">
    <location>
        <begin position="272"/>
        <end position="290"/>
    </location>
</feature>